<keyword evidence="8 11" id="KW-0443">Lipid metabolism</keyword>
<dbReference type="EMBL" id="LQOJ01000031">
    <property type="protein sequence ID" value="ORV04332.1"/>
    <property type="molecule type" value="Genomic_DNA"/>
</dbReference>
<dbReference type="InterPro" id="IPR023213">
    <property type="entry name" value="CAT-like_dom_sf"/>
</dbReference>
<protein>
    <recommendedName>
        <fullName evidence="4 11">Diacylglycerol O-acyltransferase</fullName>
        <ecNumber evidence="4 11">2.3.1.20</ecNumber>
    </recommendedName>
</protein>
<name>A0A1X1RFI4_MYCFA</name>
<comment type="similarity">
    <text evidence="3 11">Belongs to the long-chain O-acyltransferase family.</text>
</comment>
<dbReference type="NCBIfam" id="TIGR02946">
    <property type="entry name" value="acyl_WS_DGAT"/>
    <property type="match status" value="1"/>
</dbReference>
<dbReference type="GO" id="GO:0071731">
    <property type="term" value="P:response to nitric oxide"/>
    <property type="evidence" value="ECO:0007669"/>
    <property type="project" value="TreeGrafter"/>
</dbReference>
<organism evidence="12 13">
    <name type="scientific">Mycolicibacterium fallax</name>
    <name type="common">Mycobacterium fallax</name>
    <dbReference type="NCBI Taxonomy" id="1793"/>
    <lineage>
        <taxon>Bacteria</taxon>
        <taxon>Bacillati</taxon>
        <taxon>Actinomycetota</taxon>
        <taxon>Actinomycetes</taxon>
        <taxon>Mycobacteriales</taxon>
        <taxon>Mycobacteriaceae</taxon>
        <taxon>Mycolicibacterium</taxon>
    </lineage>
</organism>
<dbReference type="Proteomes" id="UP000193484">
    <property type="component" value="Unassembled WGS sequence"/>
</dbReference>
<dbReference type="AlphaFoldDB" id="A0A1X1RFI4"/>
<dbReference type="GO" id="GO:0005886">
    <property type="term" value="C:plasma membrane"/>
    <property type="evidence" value="ECO:0007669"/>
    <property type="project" value="TreeGrafter"/>
</dbReference>
<dbReference type="EC" id="2.3.1.20" evidence="4 11"/>
<dbReference type="Pfam" id="PF03007">
    <property type="entry name" value="WS_DGAT_cat"/>
    <property type="match status" value="1"/>
</dbReference>
<reference evidence="12 13" key="1">
    <citation type="submission" date="2016-01" db="EMBL/GenBank/DDBJ databases">
        <title>The new phylogeny of the genus Mycobacterium.</title>
        <authorList>
            <person name="Tarcisio F."/>
            <person name="Conor M."/>
            <person name="Antonella G."/>
            <person name="Elisabetta G."/>
            <person name="Giulia F.S."/>
            <person name="Sara T."/>
            <person name="Anna F."/>
            <person name="Clotilde B."/>
            <person name="Roberto B."/>
            <person name="Veronica D.S."/>
            <person name="Fabio R."/>
            <person name="Monica P."/>
            <person name="Olivier J."/>
            <person name="Enrico T."/>
            <person name="Nicola S."/>
        </authorList>
    </citation>
    <scope>NUCLEOTIDE SEQUENCE [LARGE SCALE GENOMIC DNA]</scope>
    <source>
        <strain evidence="12 13">DSM 44179</strain>
    </source>
</reference>
<comment type="pathway">
    <text evidence="2">Lipid metabolism.</text>
</comment>
<dbReference type="PANTHER" id="PTHR31650:SF1">
    <property type="entry name" value="WAX ESTER SYNTHASE_DIACYLGLYCEROL ACYLTRANSFERASE 4-RELATED"/>
    <property type="match status" value="1"/>
</dbReference>
<evidence type="ECO:0000256" key="6">
    <source>
        <dbReference type="ARBA" id="ARBA00022679"/>
    </source>
</evidence>
<proteinExistence type="inferred from homology"/>
<dbReference type="InterPro" id="IPR014292">
    <property type="entry name" value="Acyl_transf_WS/DGAT"/>
</dbReference>
<keyword evidence="5 11" id="KW-0444">Lipid biosynthesis</keyword>
<sequence length="458" mass="49660">MEQLSVLDAGFLQVEDSDPRISLAIGSVTVLEGPPPGFDELADSLAQRLARAPRLRQAVRTHPLDLEPPHWVDVPDLDLGHHLRHVALPAPGSDTELFALVSDIIERRLDRDYPLWECWVVEGLAEGRWALIIKLHHCIADGVSATAMMAAFSDDGELDSFATQLPDAHSPDAPADAGPLSRISLNPLDWGKAVWELSSGAADLAAQTVRGTLGIVGDIVRPTSGNSLNGPVGSLRRYRAARVSIDDIRAIGRAFDATFNDVALAAVTHGYRQVLLHRGETPRHDSLRTLIPVSVRDTAALHTPDNRVSLMLPLLPVDEPTPLAQLKALRLRMRRAKSNGQRQAGANVVGAANRFLPFPLTAWTVRAVSRLPQRNVTGLATNVPGPRQPVRMFGRRVLTMLPIPPLALRLRVGIAMLSYTDQLTFGILADYDSSPDLEVLVDGIESAIAGLAELARRA</sequence>
<evidence type="ECO:0000256" key="9">
    <source>
        <dbReference type="ARBA" id="ARBA00023315"/>
    </source>
</evidence>
<evidence type="ECO:0000313" key="12">
    <source>
        <dbReference type="EMBL" id="ORV04332.1"/>
    </source>
</evidence>
<evidence type="ECO:0000256" key="11">
    <source>
        <dbReference type="RuleBase" id="RU361241"/>
    </source>
</evidence>
<dbReference type="GO" id="GO:0051701">
    <property type="term" value="P:biological process involved in interaction with host"/>
    <property type="evidence" value="ECO:0007669"/>
    <property type="project" value="TreeGrafter"/>
</dbReference>
<dbReference type="Pfam" id="PF06974">
    <property type="entry name" value="WS_DGAT_C"/>
    <property type="match status" value="1"/>
</dbReference>
<evidence type="ECO:0000256" key="3">
    <source>
        <dbReference type="ARBA" id="ARBA00009587"/>
    </source>
</evidence>
<keyword evidence="7 11" id="KW-0319">Glycerol metabolism</keyword>
<dbReference type="RefSeq" id="WP_085095348.1">
    <property type="nucleotide sequence ID" value="NZ_AP022603.1"/>
</dbReference>
<evidence type="ECO:0000256" key="8">
    <source>
        <dbReference type="ARBA" id="ARBA00023098"/>
    </source>
</evidence>
<keyword evidence="6 11" id="KW-0808">Transferase</keyword>
<evidence type="ECO:0000256" key="4">
    <source>
        <dbReference type="ARBA" id="ARBA00013244"/>
    </source>
</evidence>
<dbReference type="GO" id="GO:0004144">
    <property type="term" value="F:diacylglycerol O-acyltransferase activity"/>
    <property type="evidence" value="ECO:0007669"/>
    <property type="project" value="UniProtKB-EC"/>
</dbReference>
<evidence type="ECO:0000256" key="10">
    <source>
        <dbReference type="ARBA" id="ARBA00048109"/>
    </source>
</evidence>
<comment type="pathway">
    <text evidence="1 11">Glycerolipid metabolism; triacylglycerol biosynthesis.</text>
</comment>
<dbReference type="Gene3D" id="3.30.559.10">
    <property type="entry name" value="Chloramphenicol acetyltransferase-like domain"/>
    <property type="match status" value="1"/>
</dbReference>
<dbReference type="GO" id="GO:0006071">
    <property type="term" value="P:glycerol metabolic process"/>
    <property type="evidence" value="ECO:0007669"/>
    <property type="project" value="UniProtKB-KW"/>
</dbReference>
<comment type="caution">
    <text evidence="12">The sequence shown here is derived from an EMBL/GenBank/DDBJ whole genome shotgun (WGS) entry which is preliminary data.</text>
</comment>
<evidence type="ECO:0000256" key="2">
    <source>
        <dbReference type="ARBA" id="ARBA00005189"/>
    </source>
</evidence>
<dbReference type="SUPFAM" id="SSF52777">
    <property type="entry name" value="CoA-dependent acyltransferases"/>
    <property type="match status" value="1"/>
</dbReference>
<accession>A0A1X1RFI4</accession>
<dbReference type="UniPathway" id="UPA00282"/>
<dbReference type="GO" id="GO:0001666">
    <property type="term" value="P:response to hypoxia"/>
    <property type="evidence" value="ECO:0007669"/>
    <property type="project" value="TreeGrafter"/>
</dbReference>
<dbReference type="GO" id="GO:0019432">
    <property type="term" value="P:triglyceride biosynthetic process"/>
    <property type="evidence" value="ECO:0007669"/>
    <property type="project" value="UniProtKB-UniPathway"/>
</dbReference>
<dbReference type="InterPro" id="IPR004255">
    <property type="entry name" value="O-acyltransferase_WSD1_N"/>
</dbReference>
<evidence type="ECO:0000256" key="5">
    <source>
        <dbReference type="ARBA" id="ARBA00022516"/>
    </source>
</evidence>
<dbReference type="InterPro" id="IPR009721">
    <property type="entry name" value="O-acyltransferase_WSD1_C"/>
</dbReference>
<keyword evidence="13" id="KW-1185">Reference proteome</keyword>
<dbReference type="PANTHER" id="PTHR31650">
    <property type="entry name" value="O-ACYLTRANSFERASE (WSD1-LIKE) FAMILY PROTEIN"/>
    <property type="match status" value="1"/>
</dbReference>
<evidence type="ECO:0000313" key="13">
    <source>
        <dbReference type="Proteomes" id="UP000193484"/>
    </source>
</evidence>
<evidence type="ECO:0000256" key="1">
    <source>
        <dbReference type="ARBA" id="ARBA00004771"/>
    </source>
</evidence>
<comment type="catalytic activity">
    <reaction evidence="10 11">
        <text>an acyl-CoA + a 1,2-diacyl-sn-glycerol = a triacyl-sn-glycerol + CoA</text>
        <dbReference type="Rhea" id="RHEA:10868"/>
        <dbReference type="ChEBI" id="CHEBI:17815"/>
        <dbReference type="ChEBI" id="CHEBI:57287"/>
        <dbReference type="ChEBI" id="CHEBI:58342"/>
        <dbReference type="ChEBI" id="CHEBI:64615"/>
        <dbReference type="EC" id="2.3.1.20"/>
    </reaction>
</comment>
<dbReference type="OrthoDB" id="9810950at2"/>
<evidence type="ECO:0000256" key="7">
    <source>
        <dbReference type="ARBA" id="ARBA00022798"/>
    </source>
</evidence>
<dbReference type="InterPro" id="IPR045034">
    <property type="entry name" value="O-acyltransferase_WSD1-like"/>
</dbReference>
<dbReference type="STRING" id="1793.AWC04_09315"/>
<keyword evidence="9 11" id="KW-0012">Acyltransferase</keyword>
<gene>
    <name evidence="12" type="ORF">AWC04_09315</name>
</gene>